<dbReference type="InterPro" id="IPR036388">
    <property type="entry name" value="WH-like_DNA-bd_sf"/>
</dbReference>
<dbReference type="SUPFAM" id="SSF53067">
    <property type="entry name" value="Actin-like ATPase domain"/>
    <property type="match status" value="1"/>
</dbReference>
<dbReference type="Gene3D" id="3.30.420.40">
    <property type="match status" value="2"/>
</dbReference>
<evidence type="ECO:0000256" key="1">
    <source>
        <dbReference type="ARBA" id="ARBA00006479"/>
    </source>
</evidence>
<dbReference type="Proteomes" id="UP001500729">
    <property type="component" value="Unassembled WGS sequence"/>
</dbReference>
<dbReference type="InterPro" id="IPR000600">
    <property type="entry name" value="ROK"/>
</dbReference>
<dbReference type="InterPro" id="IPR043129">
    <property type="entry name" value="ATPase_NBD"/>
</dbReference>
<dbReference type="Gene3D" id="1.10.10.10">
    <property type="entry name" value="Winged helix-like DNA-binding domain superfamily/Winged helix DNA-binding domain"/>
    <property type="match status" value="1"/>
</dbReference>
<comment type="caution">
    <text evidence="3">The sequence shown here is derived from an EMBL/GenBank/DDBJ whole genome shotgun (WGS) entry which is preliminary data.</text>
</comment>
<gene>
    <name evidence="3" type="ORF">GCM10009533_03610</name>
</gene>
<evidence type="ECO:0000313" key="4">
    <source>
        <dbReference type="Proteomes" id="UP001500729"/>
    </source>
</evidence>
<evidence type="ECO:0000259" key="2">
    <source>
        <dbReference type="Pfam" id="PF12802"/>
    </source>
</evidence>
<dbReference type="Pfam" id="PF12802">
    <property type="entry name" value="MarR_2"/>
    <property type="match status" value="1"/>
</dbReference>
<dbReference type="CDD" id="cd00090">
    <property type="entry name" value="HTH_ARSR"/>
    <property type="match status" value="1"/>
</dbReference>
<dbReference type="InterPro" id="IPR011991">
    <property type="entry name" value="ArsR-like_HTH"/>
</dbReference>
<dbReference type="RefSeq" id="WP_009948144.1">
    <property type="nucleotide sequence ID" value="NZ_BAAAGS010000002.1"/>
</dbReference>
<reference evidence="4" key="1">
    <citation type="journal article" date="2019" name="Int. J. Syst. Evol. Microbiol.">
        <title>The Global Catalogue of Microorganisms (GCM) 10K type strain sequencing project: providing services to taxonomists for standard genome sequencing and annotation.</title>
        <authorList>
            <consortium name="The Broad Institute Genomics Platform"/>
            <consortium name="The Broad Institute Genome Sequencing Center for Infectious Disease"/>
            <person name="Wu L."/>
            <person name="Ma J."/>
        </authorList>
    </citation>
    <scope>NUCLEOTIDE SEQUENCE [LARGE SCALE GENOMIC DNA]</scope>
    <source>
        <strain evidence="4">JCM 10303</strain>
    </source>
</reference>
<keyword evidence="4" id="KW-1185">Reference proteome</keyword>
<dbReference type="InterPro" id="IPR000835">
    <property type="entry name" value="HTH_MarR-typ"/>
</dbReference>
<dbReference type="Pfam" id="PF00480">
    <property type="entry name" value="ROK"/>
    <property type="match status" value="1"/>
</dbReference>
<dbReference type="InterPro" id="IPR036390">
    <property type="entry name" value="WH_DNA-bd_sf"/>
</dbReference>
<accession>A0ABP3LVL2</accession>
<dbReference type="PANTHER" id="PTHR18964:SF149">
    <property type="entry name" value="BIFUNCTIONAL UDP-N-ACETYLGLUCOSAMINE 2-EPIMERASE_N-ACETYLMANNOSAMINE KINASE"/>
    <property type="match status" value="1"/>
</dbReference>
<dbReference type="EMBL" id="BAAAGS010000002">
    <property type="protein sequence ID" value="GAA0508116.1"/>
    <property type="molecule type" value="Genomic_DNA"/>
</dbReference>
<dbReference type="PANTHER" id="PTHR18964">
    <property type="entry name" value="ROK (REPRESSOR, ORF, KINASE) FAMILY"/>
    <property type="match status" value="1"/>
</dbReference>
<feature type="domain" description="HTH marR-type" evidence="2">
    <location>
        <begin position="26"/>
        <end position="72"/>
    </location>
</feature>
<evidence type="ECO:0000313" key="3">
    <source>
        <dbReference type="EMBL" id="GAA0508116.1"/>
    </source>
</evidence>
<sequence>MVVERGARTGRDGSPRLLREINDRAAIEALLREGPLTRAELEDVIGLSKPATATLLNRLEGDGVVRRGELRGGNRGPRAQTWYVNGALAHVAGVSVTPNDVDVVISDITGDSRVEHRSPMPSGDTDAVLSAFGDALTAAAAKVGLRTDELAHVVVGAQGAVDPATGHLGFAPHLPGWEGFDVPGRLGELLGTEVTVENDVNLVALVEMDEGRARDVRDFVLVWLGDGVGSAVVVNRALLRGATGGAGEIDWMHVPDRAGRDTGSDRRGGRFGKLVEPGAIMALARAHGLEAADGEDAIRKAASDPGAREFLTDYARRVATGLAGVVSVLDPELVLLSAGIAQAGGTALAELVAAQLHELVVPRTPVETARISGNPVRAGALRAAIGLARERVFGLSTTAAGVLPASAE</sequence>
<protein>
    <submittedName>
        <fullName evidence="3">ROK family transcriptional regulator</fullName>
    </submittedName>
</protein>
<dbReference type="SUPFAM" id="SSF46785">
    <property type="entry name" value="Winged helix' DNA-binding domain"/>
    <property type="match status" value="1"/>
</dbReference>
<name>A0ABP3LVL2_SACER</name>
<organism evidence="3 4">
    <name type="scientific">Saccharopolyspora erythraea</name>
    <name type="common">Streptomyces erythraeus</name>
    <dbReference type="NCBI Taxonomy" id="1836"/>
    <lineage>
        <taxon>Bacteria</taxon>
        <taxon>Bacillati</taxon>
        <taxon>Actinomycetota</taxon>
        <taxon>Actinomycetes</taxon>
        <taxon>Pseudonocardiales</taxon>
        <taxon>Pseudonocardiaceae</taxon>
        <taxon>Saccharopolyspora</taxon>
    </lineage>
</organism>
<proteinExistence type="inferred from homology"/>
<comment type="similarity">
    <text evidence="1">Belongs to the ROK (NagC/XylR) family.</text>
</comment>